<dbReference type="Proteomes" id="UP000036756">
    <property type="component" value="Unassembled WGS sequence"/>
</dbReference>
<dbReference type="RefSeq" id="WP_048569765.1">
    <property type="nucleotide sequence ID" value="NZ_LFVU01000005.1"/>
</dbReference>
<feature type="compositionally biased region" description="Polar residues" evidence="1">
    <location>
        <begin position="70"/>
        <end position="81"/>
    </location>
</feature>
<dbReference type="PATRIC" id="fig|1121307.3.peg.202"/>
<dbReference type="EMBL" id="LFVU01000005">
    <property type="protein sequence ID" value="KMT22751.1"/>
    <property type="molecule type" value="Genomic_DNA"/>
</dbReference>
<keyword evidence="3" id="KW-1185">Reference proteome</keyword>
<protein>
    <submittedName>
        <fullName evidence="2">Uncharacterized protein</fullName>
    </submittedName>
</protein>
<feature type="compositionally biased region" description="Low complexity" evidence="1">
    <location>
        <begin position="55"/>
        <end position="69"/>
    </location>
</feature>
<dbReference type="STRING" id="1121307.CLCY_11c00850"/>
<dbReference type="AlphaFoldDB" id="A0A0J8G503"/>
<organism evidence="2 3">
    <name type="scientific">Clostridium cylindrosporum DSM 605</name>
    <dbReference type="NCBI Taxonomy" id="1121307"/>
    <lineage>
        <taxon>Bacteria</taxon>
        <taxon>Bacillati</taxon>
        <taxon>Bacillota</taxon>
        <taxon>Clostridia</taxon>
        <taxon>Eubacteriales</taxon>
        <taxon>Clostridiaceae</taxon>
        <taxon>Clostridium</taxon>
    </lineage>
</organism>
<evidence type="ECO:0000256" key="1">
    <source>
        <dbReference type="SAM" id="MobiDB-lite"/>
    </source>
</evidence>
<evidence type="ECO:0000313" key="2">
    <source>
        <dbReference type="EMBL" id="KMT22751.1"/>
    </source>
</evidence>
<feature type="region of interest" description="Disordered" evidence="1">
    <location>
        <begin position="54"/>
        <end position="81"/>
    </location>
</feature>
<evidence type="ECO:0000313" key="3">
    <source>
        <dbReference type="Proteomes" id="UP000036756"/>
    </source>
</evidence>
<comment type="caution">
    <text evidence="2">The sequence shown here is derived from an EMBL/GenBank/DDBJ whole genome shotgun (WGS) entry which is preliminary data.</text>
</comment>
<reference evidence="2 3" key="1">
    <citation type="submission" date="2015-06" db="EMBL/GenBank/DDBJ databases">
        <title>Draft genome sequence of the purine-degrading Clostridium cylindrosporum HC-1 (DSM 605).</title>
        <authorList>
            <person name="Poehlein A."/>
            <person name="Schiel-Bengelsdorf B."/>
            <person name="Bengelsdorf F."/>
            <person name="Daniel R."/>
            <person name="Duerre P."/>
        </authorList>
    </citation>
    <scope>NUCLEOTIDE SEQUENCE [LARGE SCALE GENOMIC DNA]</scope>
    <source>
        <strain evidence="2 3">DSM 605</strain>
    </source>
</reference>
<proteinExistence type="predicted"/>
<name>A0A0J8G503_CLOCY</name>
<sequence length="212" mass="23445">MAQNQFDPNMLNNLLSQIDPNQLASLLNSLQNQGSNVKSKPDVIIEIPDEDIETSSESTYNNNSYNNYNQPKGQNTNYSPNNIDLQSLLSSLQSQMSQQNPQGMYQNQNPPNLNSLMSMLMGNGGQYQNQMYQNPYPQRPNFPPHMGPQRNSQFPLGMMGNMMGGMPNILSMLGGGGGMGGLGQLPNLMRAMGGMGGRNPMMQMLSRFMGRR</sequence>
<gene>
    <name evidence="2" type="ORF">CLCY_11c00850</name>
</gene>
<accession>A0A0J8G503</accession>